<dbReference type="InterPro" id="IPR013083">
    <property type="entry name" value="Znf_RING/FYVE/PHD"/>
</dbReference>
<keyword evidence="3 5" id="KW-0863">Zinc-finger</keyword>
<feature type="region of interest" description="Disordered" evidence="7">
    <location>
        <begin position="1"/>
        <end position="33"/>
    </location>
</feature>
<proteinExistence type="inferred from homology"/>
<evidence type="ECO:0000313" key="11">
    <source>
        <dbReference type="Proteomes" id="UP000232875"/>
    </source>
</evidence>
<dbReference type="SMART" id="SM00356">
    <property type="entry name" value="ZnF_C3H1"/>
    <property type="match status" value="1"/>
</dbReference>
<feature type="compositionally biased region" description="Basic and acidic residues" evidence="7">
    <location>
        <begin position="81"/>
        <end position="112"/>
    </location>
</feature>
<feature type="zinc finger region" description="C3H1-type" evidence="5">
    <location>
        <begin position="152"/>
        <end position="180"/>
    </location>
</feature>
<dbReference type="SMART" id="SM00184">
    <property type="entry name" value="RING"/>
    <property type="match status" value="1"/>
</dbReference>
<evidence type="ECO:0000313" key="10">
    <source>
        <dbReference type="EMBL" id="PKI83552.1"/>
    </source>
</evidence>
<dbReference type="Proteomes" id="UP000232875">
    <property type="component" value="Unassembled WGS sequence"/>
</dbReference>
<sequence length="310" mass="34708">MTDVVFKKKSRAGARNVRKRDTGALEEEASAEKLSSAVVTKKKRVDVGAEARPLDRFGARTVHAAASASGSAMNDNQNQRDSTRHTDWDLETEFTRELGESKSKASNDDGKYRGMSSYSKYTEERDDGSSAKFKAKGPIRAPTNVRTITVVDYQPDVCKDYKETGYCGFGDTCKFLHDRSDYLAGWQMDSVEEAADARAGTFGQGLDEEVEEDVPFACLLCRQPFEEPVVTLCGHYFCAKCAIQRYTKTPKCFACGAKTHGLFNAASKILHRMNKRHMHRTQDRREKRRQHGMDSESEEEQILDGVVVGE</sequence>
<feature type="region of interest" description="Disordered" evidence="7">
    <location>
        <begin position="58"/>
        <end position="135"/>
    </location>
</feature>
<keyword evidence="2 5" id="KW-0479">Metal-binding</keyword>
<dbReference type="InterPro" id="IPR000571">
    <property type="entry name" value="Znf_CCCH"/>
</dbReference>
<evidence type="ECO:0000256" key="7">
    <source>
        <dbReference type="SAM" id="MobiDB-lite"/>
    </source>
</evidence>
<dbReference type="OrthoDB" id="25761at2759"/>
<evidence type="ECO:0000256" key="5">
    <source>
        <dbReference type="PROSITE-ProRule" id="PRU00723"/>
    </source>
</evidence>
<dbReference type="CDD" id="cd16539">
    <property type="entry name" value="RING-HC_RNF113A_B"/>
    <property type="match status" value="1"/>
</dbReference>
<dbReference type="PROSITE" id="PS50089">
    <property type="entry name" value="ZF_RING_2"/>
    <property type="match status" value="1"/>
</dbReference>
<feature type="compositionally biased region" description="Polar residues" evidence="7">
    <location>
        <begin position="68"/>
        <end position="80"/>
    </location>
</feature>
<dbReference type="InterPro" id="IPR036855">
    <property type="entry name" value="Znf_CCCH_sf"/>
</dbReference>
<dbReference type="RefSeq" id="XP_056063424.1">
    <property type="nucleotide sequence ID" value="XM_056207449.1"/>
</dbReference>
<dbReference type="PROSITE" id="PS50103">
    <property type="entry name" value="ZF_C3H1"/>
    <property type="match status" value="1"/>
</dbReference>
<evidence type="ECO:0000256" key="3">
    <source>
        <dbReference type="ARBA" id="ARBA00022771"/>
    </source>
</evidence>
<keyword evidence="6" id="KW-0238">DNA-binding</keyword>
<reference evidence="10 11" key="1">
    <citation type="submission" date="2017-10" db="EMBL/GenBank/DDBJ databases">
        <title>A novel species of cold-tolerant Malassezia isolated from bats.</title>
        <authorList>
            <person name="Lorch J.M."/>
            <person name="Palmer J.M."/>
            <person name="Vanderwolf K.J."/>
            <person name="Schmidt K.Z."/>
            <person name="Verant M.L."/>
            <person name="Weller T.J."/>
            <person name="Blehert D.S."/>
        </authorList>
    </citation>
    <scope>NUCLEOTIDE SEQUENCE [LARGE SCALE GENOMIC DNA]</scope>
    <source>
        <strain evidence="10 11">NWHC:44797-103</strain>
    </source>
</reference>
<dbReference type="SUPFAM" id="SSF57850">
    <property type="entry name" value="RING/U-box"/>
    <property type="match status" value="1"/>
</dbReference>
<dbReference type="PANTHER" id="PTHR12930">
    <property type="entry name" value="ZINC FINGER PROTEIN 183"/>
    <property type="match status" value="1"/>
</dbReference>
<evidence type="ECO:0000259" key="9">
    <source>
        <dbReference type="PROSITE" id="PS50103"/>
    </source>
</evidence>
<dbReference type="InterPro" id="IPR039971">
    <property type="entry name" value="CWC24-like"/>
</dbReference>
<dbReference type="GO" id="GO:0034247">
    <property type="term" value="P:snoRNA splicing"/>
    <property type="evidence" value="ECO:0007669"/>
    <property type="project" value="TreeGrafter"/>
</dbReference>
<comment type="function">
    <text evidence="6">Involved in pre-mRNA splicing.</text>
</comment>
<keyword evidence="6" id="KW-0508">mRNA splicing</keyword>
<dbReference type="AlphaFoldDB" id="A0A2N1JAM4"/>
<evidence type="ECO:0000256" key="6">
    <source>
        <dbReference type="RuleBase" id="RU367110"/>
    </source>
</evidence>
<evidence type="ECO:0000256" key="1">
    <source>
        <dbReference type="ARBA" id="ARBA00009161"/>
    </source>
</evidence>
<keyword evidence="6" id="KW-0747">Spliceosome</keyword>
<keyword evidence="4 5" id="KW-0862">Zinc</keyword>
<dbReference type="GeneID" id="80902130"/>
<evidence type="ECO:0000256" key="2">
    <source>
        <dbReference type="ARBA" id="ARBA00022723"/>
    </source>
</evidence>
<feature type="compositionally biased region" description="Basic residues" evidence="7">
    <location>
        <begin position="7"/>
        <end position="18"/>
    </location>
</feature>
<dbReference type="SUPFAM" id="SSF90229">
    <property type="entry name" value="CCCH zinc finger"/>
    <property type="match status" value="1"/>
</dbReference>
<dbReference type="Gene3D" id="3.30.40.10">
    <property type="entry name" value="Zinc/RING finger domain, C3HC4 (zinc finger)"/>
    <property type="match status" value="1"/>
</dbReference>
<gene>
    <name evidence="10" type="primary">CWC24</name>
    <name evidence="10" type="ORF">MVES_002477</name>
</gene>
<comment type="subcellular location">
    <subcellularLocation>
        <location evidence="6">Nucleus</location>
    </subcellularLocation>
</comment>
<dbReference type="GO" id="GO:0008270">
    <property type="term" value="F:zinc ion binding"/>
    <property type="evidence" value="ECO:0007669"/>
    <property type="project" value="UniProtKB-KW"/>
</dbReference>
<feature type="region of interest" description="Disordered" evidence="7">
    <location>
        <begin position="275"/>
        <end position="310"/>
    </location>
</feature>
<comment type="similarity">
    <text evidence="1 6">Belongs to the CWC24 family.</text>
</comment>
<evidence type="ECO:0000259" key="8">
    <source>
        <dbReference type="PROSITE" id="PS50089"/>
    </source>
</evidence>
<dbReference type="InterPro" id="IPR001841">
    <property type="entry name" value="Znf_RING"/>
</dbReference>
<feature type="domain" description="RING-type" evidence="8">
    <location>
        <begin position="218"/>
        <end position="255"/>
    </location>
</feature>
<organism evidence="10 11">
    <name type="scientific">Malassezia vespertilionis</name>
    <dbReference type="NCBI Taxonomy" id="2020962"/>
    <lineage>
        <taxon>Eukaryota</taxon>
        <taxon>Fungi</taxon>
        <taxon>Dikarya</taxon>
        <taxon>Basidiomycota</taxon>
        <taxon>Ustilaginomycotina</taxon>
        <taxon>Malasseziomycetes</taxon>
        <taxon>Malasseziales</taxon>
        <taxon>Malasseziaceae</taxon>
        <taxon>Malassezia</taxon>
    </lineage>
</organism>
<comment type="subunit">
    <text evidence="6">Associated with the spliceosome.</text>
</comment>
<protein>
    <recommendedName>
        <fullName evidence="6">Pre-mRNA-splicing factor CWC24</fullName>
    </recommendedName>
</protein>
<keyword evidence="11" id="KW-1185">Reference proteome</keyword>
<dbReference type="STRING" id="2020962.A0A2N1JAM4"/>
<dbReference type="GO" id="GO:0006397">
    <property type="term" value="P:mRNA processing"/>
    <property type="evidence" value="ECO:0007669"/>
    <property type="project" value="UniProtKB-KW"/>
</dbReference>
<name>A0A2N1JAM4_9BASI</name>
<dbReference type="PANTHER" id="PTHR12930:SF0">
    <property type="entry name" value="RING FINGER PROTEIN 113B"/>
    <property type="match status" value="1"/>
</dbReference>
<evidence type="ECO:0000256" key="4">
    <source>
        <dbReference type="ARBA" id="ARBA00022833"/>
    </source>
</evidence>
<dbReference type="EMBL" id="KZ454991">
    <property type="protein sequence ID" value="PKI83552.1"/>
    <property type="molecule type" value="Genomic_DNA"/>
</dbReference>
<feature type="domain" description="C3H1-type" evidence="9">
    <location>
        <begin position="152"/>
        <end position="180"/>
    </location>
</feature>
<dbReference type="Pfam" id="PF00642">
    <property type="entry name" value="zf-CCCH"/>
    <property type="match status" value="1"/>
</dbReference>
<dbReference type="InterPro" id="IPR017907">
    <property type="entry name" value="Znf_RING_CS"/>
</dbReference>
<dbReference type="GO" id="GO:0005684">
    <property type="term" value="C:U2-type spliceosomal complex"/>
    <property type="evidence" value="ECO:0007669"/>
    <property type="project" value="TreeGrafter"/>
</dbReference>
<keyword evidence="6" id="KW-0539">Nucleus</keyword>
<dbReference type="GO" id="GO:0003677">
    <property type="term" value="F:DNA binding"/>
    <property type="evidence" value="ECO:0007669"/>
    <property type="project" value="UniProtKB-UniRule"/>
</dbReference>
<dbReference type="PROSITE" id="PS00518">
    <property type="entry name" value="ZF_RING_1"/>
    <property type="match status" value="1"/>
</dbReference>
<keyword evidence="6" id="KW-0507">mRNA processing</keyword>
<accession>A0A2N1JAM4</accession>